<keyword evidence="4" id="KW-1185">Reference proteome</keyword>
<name>A0A562D8I9_9GAMM</name>
<gene>
    <name evidence="3" type="ORF">L613_000500000130</name>
</gene>
<proteinExistence type="predicted"/>
<accession>A0A562D8I9</accession>
<evidence type="ECO:0000313" key="3">
    <source>
        <dbReference type="EMBL" id="TWH05948.1"/>
    </source>
</evidence>
<sequence length="144" mass="15691">MHARARKSWLLAALLPAQFVPPAPAVAELDGPLLARYTLLPTLALDPAMARGYGIERTPGKALLLVALRHDDGDGDERPAAGQVRAQARDLSGRVQQVAMRELRSGGYVDHIGLVDVAAHDVVRVDVEVLAGGRRHRFDFQRNF</sequence>
<dbReference type="EMBL" id="VLJS01000080">
    <property type="protein sequence ID" value="TWH05948.1"/>
    <property type="molecule type" value="Genomic_DNA"/>
</dbReference>
<dbReference type="Gene3D" id="2.60.40.3340">
    <property type="entry name" value="Domain of unknown function DUF4426"/>
    <property type="match status" value="1"/>
</dbReference>
<organism evidence="3 4">
    <name type="scientific">Pseudoxanthomonas taiwanensis J19</name>
    <dbReference type="NCBI Taxonomy" id="935569"/>
    <lineage>
        <taxon>Bacteria</taxon>
        <taxon>Pseudomonadati</taxon>
        <taxon>Pseudomonadota</taxon>
        <taxon>Gammaproteobacteria</taxon>
        <taxon>Lysobacterales</taxon>
        <taxon>Lysobacteraceae</taxon>
        <taxon>Pseudoxanthomonas</taxon>
    </lineage>
</organism>
<feature type="domain" description="DUF4426" evidence="2">
    <location>
        <begin position="33"/>
        <end position="144"/>
    </location>
</feature>
<evidence type="ECO:0000256" key="1">
    <source>
        <dbReference type="SAM" id="SignalP"/>
    </source>
</evidence>
<feature type="chain" id="PRO_5021994850" evidence="1">
    <location>
        <begin position="26"/>
        <end position="144"/>
    </location>
</feature>
<dbReference type="RefSeq" id="WP_261793155.1">
    <property type="nucleotide sequence ID" value="NZ_VLJS01000080.1"/>
</dbReference>
<dbReference type="Pfam" id="PF14467">
    <property type="entry name" value="DUF4426"/>
    <property type="match status" value="1"/>
</dbReference>
<protein>
    <submittedName>
        <fullName evidence="3">Uncharacterized protein DUF4426</fullName>
    </submittedName>
</protein>
<evidence type="ECO:0000313" key="4">
    <source>
        <dbReference type="Proteomes" id="UP000321583"/>
    </source>
</evidence>
<evidence type="ECO:0000259" key="2">
    <source>
        <dbReference type="Pfam" id="PF14467"/>
    </source>
</evidence>
<comment type="caution">
    <text evidence="3">The sequence shown here is derived from an EMBL/GenBank/DDBJ whole genome shotgun (WGS) entry which is preliminary data.</text>
</comment>
<dbReference type="AlphaFoldDB" id="A0A562D8I9"/>
<keyword evidence="1" id="KW-0732">Signal</keyword>
<feature type="signal peptide" evidence="1">
    <location>
        <begin position="1"/>
        <end position="25"/>
    </location>
</feature>
<dbReference type="InterPro" id="IPR025218">
    <property type="entry name" value="DUF4426"/>
</dbReference>
<dbReference type="Proteomes" id="UP000321583">
    <property type="component" value="Unassembled WGS sequence"/>
</dbReference>
<reference evidence="3 4" key="1">
    <citation type="submission" date="2019-07" db="EMBL/GenBank/DDBJ databases">
        <title>Genome sequencing of lignin-degrading bacterial isolates.</title>
        <authorList>
            <person name="Gladden J."/>
        </authorList>
    </citation>
    <scope>NUCLEOTIDE SEQUENCE [LARGE SCALE GENOMIC DNA]</scope>
    <source>
        <strain evidence="3 4">J19</strain>
    </source>
</reference>